<comment type="similarity">
    <text evidence="1 3 5">Belongs to the aldehyde dehydrogenase family.</text>
</comment>
<keyword evidence="6" id="KW-1133">Transmembrane helix</keyword>
<gene>
    <name evidence="8" type="ORF">ODALV1_LOCUS13050</name>
</gene>
<evidence type="ECO:0000256" key="4">
    <source>
        <dbReference type="PROSITE-ProRule" id="PRU10007"/>
    </source>
</evidence>
<evidence type="ECO:0000256" key="6">
    <source>
        <dbReference type="SAM" id="Phobius"/>
    </source>
</evidence>
<dbReference type="InterPro" id="IPR029510">
    <property type="entry name" value="Ald_DH_CS_GLU"/>
</dbReference>
<comment type="caution">
    <text evidence="8">The sequence shown here is derived from an EMBL/GenBank/DDBJ whole genome shotgun (WGS) entry which is preliminary data.</text>
</comment>
<sequence>MAKFNNNVYAKTYNDPESYDELLARLRSSFHNGKTRSVQFRIKQLKSLLRMYIDRNDEILEALRMDMRKSTLEGYMYEIDLMKNDIRETIKNLSSWSKPHWLNPNWLTIADRGYILKVPYGVVLVIGTWNYPFQLTLVPVAGAIAAGNCVVIKPSEISSYSASKIAELIPQYLDPECYAVVNGGSFETDLLLDHRFDYIFYTGSIGIGRKIHAKANKHLTPVTLELGGKSPVFIDDTVDYAITAKRILWGKCMNMGQTCVAPDYILCTQKVASKLIPHFPAIMHEWYGDNWKAVPDLARIVNKKHFNRVANLIKTASGSIIMGGEMDESDLWIKPTIIVGVNPQDQIMNEEVFGPVLPIMILEESEDCGLEEAIQFINSRPWNPLCLYCFSLSNHVRNQLQDRTQTGNMAFNDTIVQFVIDELPFGGVGSSGMGSYHGKYTFDTFTHERPVVLRDFSFLGDKVGLIRYPPYNKYKINFLSFMLWHWKKFNIFYFDYVPHFICFVMGLLSIVIFDWVYGEGAIAFNLYNAFTNQSTRFM</sequence>
<dbReference type="InterPro" id="IPR016163">
    <property type="entry name" value="Ald_DH_C"/>
</dbReference>
<evidence type="ECO:0000256" key="1">
    <source>
        <dbReference type="ARBA" id="ARBA00009986"/>
    </source>
</evidence>
<dbReference type="PANTHER" id="PTHR43570:SF16">
    <property type="entry name" value="ALDEHYDE DEHYDROGENASE TYPE III, ISOFORM Q"/>
    <property type="match status" value="1"/>
</dbReference>
<dbReference type="EMBL" id="CAXLJM020000040">
    <property type="protein sequence ID" value="CAL8108647.1"/>
    <property type="molecule type" value="Genomic_DNA"/>
</dbReference>
<name>A0ABP1QTZ4_9HEXA</name>
<dbReference type="InterPro" id="IPR012394">
    <property type="entry name" value="Aldehyde_DH_NAD(P)"/>
</dbReference>
<dbReference type="InterPro" id="IPR016161">
    <property type="entry name" value="Ald_DH/histidinol_DH"/>
</dbReference>
<proteinExistence type="inferred from homology"/>
<feature type="domain" description="Aldehyde dehydrogenase" evidence="7">
    <location>
        <begin position="13"/>
        <end position="448"/>
    </location>
</feature>
<dbReference type="InterPro" id="IPR016162">
    <property type="entry name" value="Ald_DH_N"/>
</dbReference>
<evidence type="ECO:0000313" key="8">
    <source>
        <dbReference type="EMBL" id="CAL8108647.1"/>
    </source>
</evidence>
<keyword evidence="9" id="KW-1185">Reference proteome</keyword>
<evidence type="ECO:0000256" key="3">
    <source>
        <dbReference type="PIRNR" id="PIRNR036492"/>
    </source>
</evidence>
<dbReference type="Gene3D" id="3.40.605.10">
    <property type="entry name" value="Aldehyde Dehydrogenase, Chain A, domain 1"/>
    <property type="match status" value="1"/>
</dbReference>
<evidence type="ECO:0000256" key="2">
    <source>
        <dbReference type="ARBA" id="ARBA00023002"/>
    </source>
</evidence>
<feature type="active site" evidence="4">
    <location>
        <position position="225"/>
    </location>
</feature>
<keyword evidence="6" id="KW-0812">Transmembrane</keyword>
<evidence type="ECO:0000256" key="5">
    <source>
        <dbReference type="RuleBase" id="RU003345"/>
    </source>
</evidence>
<dbReference type="Gene3D" id="3.40.309.10">
    <property type="entry name" value="Aldehyde Dehydrogenase, Chain A, domain 2"/>
    <property type="match status" value="1"/>
</dbReference>
<protein>
    <recommendedName>
        <fullName evidence="3">Aldehyde dehydrogenase</fullName>
    </recommendedName>
</protein>
<evidence type="ECO:0000259" key="7">
    <source>
        <dbReference type="Pfam" id="PF00171"/>
    </source>
</evidence>
<keyword evidence="6" id="KW-0472">Membrane</keyword>
<dbReference type="SUPFAM" id="SSF53720">
    <property type="entry name" value="ALDH-like"/>
    <property type="match status" value="1"/>
</dbReference>
<dbReference type="PROSITE" id="PS00687">
    <property type="entry name" value="ALDEHYDE_DEHYDR_GLU"/>
    <property type="match status" value="1"/>
</dbReference>
<dbReference type="PIRSF" id="PIRSF036492">
    <property type="entry name" value="ALDH"/>
    <property type="match status" value="1"/>
</dbReference>
<dbReference type="PANTHER" id="PTHR43570">
    <property type="entry name" value="ALDEHYDE DEHYDROGENASE"/>
    <property type="match status" value="1"/>
</dbReference>
<keyword evidence="2 3" id="KW-0560">Oxidoreductase</keyword>
<organism evidence="8 9">
    <name type="scientific">Orchesella dallaii</name>
    <dbReference type="NCBI Taxonomy" id="48710"/>
    <lineage>
        <taxon>Eukaryota</taxon>
        <taxon>Metazoa</taxon>
        <taxon>Ecdysozoa</taxon>
        <taxon>Arthropoda</taxon>
        <taxon>Hexapoda</taxon>
        <taxon>Collembola</taxon>
        <taxon>Entomobryomorpha</taxon>
        <taxon>Entomobryoidea</taxon>
        <taxon>Orchesellidae</taxon>
        <taxon>Orchesellinae</taxon>
        <taxon>Orchesella</taxon>
    </lineage>
</organism>
<reference evidence="8 9" key="1">
    <citation type="submission" date="2024-08" db="EMBL/GenBank/DDBJ databases">
        <authorList>
            <person name="Cucini C."/>
            <person name="Frati F."/>
        </authorList>
    </citation>
    <scope>NUCLEOTIDE SEQUENCE [LARGE SCALE GENOMIC DNA]</scope>
</reference>
<feature type="transmembrane region" description="Helical" evidence="6">
    <location>
        <begin position="496"/>
        <end position="517"/>
    </location>
</feature>
<accession>A0ABP1QTZ4</accession>
<dbReference type="Proteomes" id="UP001642540">
    <property type="component" value="Unassembled WGS sequence"/>
</dbReference>
<evidence type="ECO:0000313" key="9">
    <source>
        <dbReference type="Proteomes" id="UP001642540"/>
    </source>
</evidence>
<dbReference type="InterPro" id="IPR015590">
    <property type="entry name" value="Aldehyde_DH_dom"/>
</dbReference>
<dbReference type="Pfam" id="PF00171">
    <property type="entry name" value="Aldedh"/>
    <property type="match status" value="1"/>
</dbReference>